<evidence type="ECO:0000313" key="1">
    <source>
        <dbReference type="EMBL" id="EOY00235.1"/>
    </source>
</evidence>
<name>A0A061E5F9_THECC</name>
<dbReference type="HOGENOM" id="CLU_1646736_0_0_1"/>
<organism evidence="1 2">
    <name type="scientific">Theobroma cacao</name>
    <name type="common">Cacao</name>
    <name type="synonym">Cocoa</name>
    <dbReference type="NCBI Taxonomy" id="3641"/>
    <lineage>
        <taxon>Eukaryota</taxon>
        <taxon>Viridiplantae</taxon>
        <taxon>Streptophyta</taxon>
        <taxon>Embryophyta</taxon>
        <taxon>Tracheophyta</taxon>
        <taxon>Spermatophyta</taxon>
        <taxon>Magnoliopsida</taxon>
        <taxon>eudicotyledons</taxon>
        <taxon>Gunneridae</taxon>
        <taxon>Pentapetalae</taxon>
        <taxon>rosids</taxon>
        <taxon>malvids</taxon>
        <taxon>Malvales</taxon>
        <taxon>Malvaceae</taxon>
        <taxon>Byttnerioideae</taxon>
        <taxon>Theobroma</taxon>
    </lineage>
</organism>
<protein>
    <submittedName>
        <fullName evidence="1">Uncharacterized protein</fullName>
    </submittedName>
</protein>
<dbReference type="AlphaFoldDB" id="A0A061E5F9"/>
<sequence>MYFFIQNFYNIKCLGYGMNESFITLIPKKRNPSSIGDYKSNSLVGGINKLIAKLLAIRLRKVVGSCLFGVAVQKEIMESWGSRIHYKVTANLGVSVGVAEKMNGIKLLSVAKAPALFNWAHRFCCDATVKDVMPDTENLAEFGKMITAKVMDVAPPKWLTE</sequence>
<dbReference type="Gene3D" id="1.20.1050.10">
    <property type="match status" value="1"/>
</dbReference>
<gene>
    <name evidence="1" type="ORF">TCM_010053</name>
</gene>
<evidence type="ECO:0000313" key="2">
    <source>
        <dbReference type="Proteomes" id="UP000026915"/>
    </source>
</evidence>
<reference evidence="1 2" key="1">
    <citation type="journal article" date="2013" name="Genome Biol.">
        <title>The genome sequence of the most widely cultivated cacao type and its use to identify candidate genes regulating pod color.</title>
        <authorList>
            <person name="Motamayor J.C."/>
            <person name="Mockaitis K."/>
            <person name="Schmutz J."/>
            <person name="Haiminen N."/>
            <person name="Iii D.L."/>
            <person name="Cornejo O."/>
            <person name="Findley S.D."/>
            <person name="Zheng P."/>
            <person name="Utro F."/>
            <person name="Royaert S."/>
            <person name="Saski C."/>
            <person name="Jenkins J."/>
            <person name="Podicheti R."/>
            <person name="Zhao M."/>
            <person name="Scheffler B.E."/>
            <person name="Stack J.C."/>
            <person name="Feltus F.A."/>
            <person name="Mustiga G.M."/>
            <person name="Amores F."/>
            <person name="Phillips W."/>
            <person name="Marelli J.P."/>
            <person name="May G.D."/>
            <person name="Shapiro H."/>
            <person name="Ma J."/>
            <person name="Bustamante C.D."/>
            <person name="Schnell R.J."/>
            <person name="Main D."/>
            <person name="Gilbert D."/>
            <person name="Parida L."/>
            <person name="Kuhn D.N."/>
        </authorList>
    </citation>
    <scope>NUCLEOTIDE SEQUENCE [LARGE SCALE GENOMIC DNA]</scope>
    <source>
        <strain evidence="2">cv. Matina 1-6</strain>
    </source>
</reference>
<accession>A0A061E5F9</accession>
<proteinExistence type="predicted"/>
<dbReference type="Gramene" id="EOY00235">
    <property type="protein sequence ID" value="EOY00235"/>
    <property type="gene ID" value="TCM_010053"/>
</dbReference>
<dbReference type="EMBL" id="CM001880">
    <property type="protein sequence ID" value="EOY00235.1"/>
    <property type="molecule type" value="Genomic_DNA"/>
</dbReference>
<keyword evidence="2" id="KW-1185">Reference proteome</keyword>
<dbReference type="Proteomes" id="UP000026915">
    <property type="component" value="Chromosome 2"/>
</dbReference>
<dbReference type="STRING" id="3641.A0A061E5F9"/>
<dbReference type="InParanoid" id="A0A061E5F9"/>